<dbReference type="SUPFAM" id="SSF50494">
    <property type="entry name" value="Trypsin-like serine proteases"/>
    <property type="match status" value="1"/>
</dbReference>
<dbReference type="CDD" id="cd00190">
    <property type="entry name" value="Tryp_SPc"/>
    <property type="match status" value="1"/>
</dbReference>
<dbReference type="AlphaFoldDB" id="A0A4C1SZ41"/>
<evidence type="ECO:0000256" key="2">
    <source>
        <dbReference type="ARBA" id="ARBA00022525"/>
    </source>
</evidence>
<evidence type="ECO:0000256" key="4">
    <source>
        <dbReference type="ARBA" id="ARBA00022670"/>
    </source>
</evidence>
<dbReference type="InterPro" id="IPR009003">
    <property type="entry name" value="Peptidase_S1_PA"/>
</dbReference>
<organism evidence="12 13">
    <name type="scientific">Eumeta variegata</name>
    <name type="common">Bagworm moth</name>
    <name type="synonym">Eumeta japonica</name>
    <dbReference type="NCBI Taxonomy" id="151549"/>
    <lineage>
        <taxon>Eukaryota</taxon>
        <taxon>Metazoa</taxon>
        <taxon>Ecdysozoa</taxon>
        <taxon>Arthropoda</taxon>
        <taxon>Hexapoda</taxon>
        <taxon>Insecta</taxon>
        <taxon>Pterygota</taxon>
        <taxon>Neoptera</taxon>
        <taxon>Endopterygota</taxon>
        <taxon>Lepidoptera</taxon>
        <taxon>Glossata</taxon>
        <taxon>Ditrysia</taxon>
        <taxon>Tineoidea</taxon>
        <taxon>Psychidae</taxon>
        <taxon>Oiketicinae</taxon>
        <taxon>Eumeta</taxon>
    </lineage>
</organism>
<dbReference type="OrthoDB" id="10051896at2759"/>
<dbReference type="FunFam" id="2.40.10.10:FF:000068">
    <property type="entry name" value="transmembrane protease serine 2"/>
    <property type="match status" value="1"/>
</dbReference>
<dbReference type="GO" id="GO:0006508">
    <property type="term" value="P:proteolysis"/>
    <property type="evidence" value="ECO:0007669"/>
    <property type="project" value="UniProtKB-KW"/>
</dbReference>
<protein>
    <submittedName>
        <fullName evidence="12">Trypsin-6</fullName>
    </submittedName>
</protein>
<evidence type="ECO:0000256" key="5">
    <source>
        <dbReference type="ARBA" id="ARBA00022801"/>
    </source>
</evidence>
<keyword evidence="5" id="KW-0378">Hydrolase</keyword>
<reference evidence="12 13" key="1">
    <citation type="journal article" date="2019" name="Commun. Biol.">
        <title>The bagworm genome reveals a unique fibroin gene that provides high tensile strength.</title>
        <authorList>
            <person name="Kono N."/>
            <person name="Nakamura H."/>
            <person name="Ohtoshi R."/>
            <person name="Tomita M."/>
            <person name="Numata K."/>
            <person name="Arakawa K."/>
        </authorList>
    </citation>
    <scope>NUCLEOTIDE SEQUENCE [LARGE SCALE GENOMIC DNA]</scope>
</reference>
<dbReference type="PRINTS" id="PR00722">
    <property type="entry name" value="CHYMOTRYPSIN"/>
</dbReference>
<dbReference type="Proteomes" id="UP000299102">
    <property type="component" value="Unassembled WGS sequence"/>
</dbReference>
<evidence type="ECO:0000256" key="7">
    <source>
        <dbReference type="ARBA" id="ARBA00023157"/>
    </source>
</evidence>
<dbReference type="GO" id="GO:0090729">
    <property type="term" value="F:toxin activity"/>
    <property type="evidence" value="ECO:0007669"/>
    <property type="project" value="UniProtKB-KW"/>
</dbReference>
<dbReference type="InterPro" id="IPR001254">
    <property type="entry name" value="Trypsin_dom"/>
</dbReference>
<gene>
    <name evidence="12" type="primary">TRYP6</name>
    <name evidence="12" type="ORF">EVAR_4585_1</name>
</gene>
<dbReference type="PROSITE" id="PS50240">
    <property type="entry name" value="TRYPSIN_DOM"/>
    <property type="match status" value="1"/>
</dbReference>
<evidence type="ECO:0000256" key="3">
    <source>
        <dbReference type="ARBA" id="ARBA00022656"/>
    </source>
</evidence>
<dbReference type="InterPro" id="IPR050127">
    <property type="entry name" value="Serine_Proteases_S1"/>
</dbReference>
<evidence type="ECO:0000256" key="1">
    <source>
        <dbReference type="ARBA" id="ARBA00004239"/>
    </source>
</evidence>
<keyword evidence="7" id="KW-1015">Disulfide bond</keyword>
<dbReference type="InterPro" id="IPR001314">
    <property type="entry name" value="Peptidase_S1A"/>
</dbReference>
<evidence type="ECO:0000259" key="11">
    <source>
        <dbReference type="PROSITE" id="PS50240"/>
    </source>
</evidence>
<keyword evidence="13" id="KW-1185">Reference proteome</keyword>
<keyword evidence="6" id="KW-0720">Serine protease</keyword>
<evidence type="ECO:0000256" key="6">
    <source>
        <dbReference type="ARBA" id="ARBA00022825"/>
    </source>
</evidence>
<evidence type="ECO:0000256" key="10">
    <source>
        <dbReference type="ARBA" id="ARBA00084094"/>
    </source>
</evidence>
<dbReference type="GO" id="GO:0004252">
    <property type="term" value="F:serine-type endopeptidase activity"/>
    <property type="evidence" value="ECO:0007669"/>
    <property type="project" value="InterPro"/>
</dbReference>
<keyword evidence="8" id="KW-1199">Hemostasis impairing toxin</keyword>
<name>A0A4C1SZ41_EUMVA</name>
<dbReference type="GO" id="GO:0005615">
    <property type="term" value="C:extracellular space"/>
    <property type="evidence" value="ECO:0007669"/>
    <property type="project" value="TreeGrafter"/>
</dbReference>
<evidence type="ECO:0000256" key="8">
    <source>
        <dbReference type="ARBA" id="ARBA00023240"/>
    </source>
</evidence>
<dbReference type="Gene3D" id="2.40.10.10">
    <property type="entry name" value="Trypsin-like serine proteases"/>
    <property type="match status" value="1"/>
</dbReference>
<keyword evidence="4" id="KW-0645">Protease</keyword>
<comment type="caution">
    <text evidence="12">The sequence shown here is derived from an EMBL/GenBank/DDBJ whole genome shotgun (WGS) entry which is preliminary data.</text>
</comment>
<feature type="domain" description="Peptidase S1" evidence="11">
    <location>
        <begin position="87"/>
        <end position="311"/>
    </location>
</feature>
<comment type="function">
    <text evidence="9">Fibrinolytic activity; shows preferential cleavage of Arg-Gly bonds in all three fibrinogen chains. Contact with the caterpillars causes severe bleeding, due the anticoagulant effect of the protein.</text>
</comment>
<comment type="subcellular location">
    <subcellularLocation>
        <location evidence="1">Secreted</location>
        <location evidence="1">Extracellular space</location>
    </subcellularLocation>
</comment>
<keyword evidence="10" id="KW-1205">Fibrinolytic toxin</keyword>
<accession>A0A4C1SZ41</accession>
<keyword evidence="2" id="KW-0964">Secreted</keyword>
<dbReference type="STRING" id="151549.A0A4C1SZ41"/>
<sequence length="321" mass="35593">MQIKKLQKIRRSNIIEGTEVIDALSYSQKLKGPWAGHVARISDNRRTIRLPSCPGPIGTRNRRKLRSRWVDYIIGILDAVTSRSVGVIGGEPARIEDFSYLASLWKRGKFHCGASILSHRFVLTSGYCVILLNPSRYYVLAGTADIGTQEGGQRHNLEQIIRHDHFNDQGQNDICLLKLATSLVFNSKVSAVRLPESNIAFSQDTFFNISGWGSQIVHGNISATLKNTLVPFLDRNICKEIFNGEAVVTRNMMCAGSKDHTAGDADNGGPLVLHDTVVGIVSTVAAHGNVAYPTICTKVSAYLDWIRDNMKERFAKKLKRT</sequence>
<evidence type="ECO:0000313" key="13">
    <source>
        <dbReference type="Proteomes" id="UP000299102"/>
    </source>
</evidence>
<keyword evidence="3" id="KW-0800">Toxin</keyword>
<dbReference type="Pfam" id="PF00089">
    <property type="entry name" value="Trypsin"/>
    <property type="match status" value="1"/>
</dbReference>
<dbReference type="InterPro" id="IPR043504">
    <property type="entry name" value="Peptidase_S1_PA_chymotrypsin"/>
</dbReference>
<evidence type="ECO:0000256" key="9">
    <source>
        <dbReference type="ARBA" id="ARBA00055534"/>
    </source>
</evidence>
<dbReference type="PANTHER" id="PTHR24264">
    <property type="entry name" value="TRYPSIN-RELATED"/>
    <property type="match status" value="1"/>
</dbReference>
<dbReference type="PANTHER" id="PTHR24264:SF65">
    <property type="entry name" value="SRCR DOMAIN-CONTAINING PROTEIN"/>
    <property type="match status" value="1"/>
</dbReference>
<evidence type="ECO:0000313" key="12">
    <source>
        <dbReference type="EMBL" id="GBP06448.1"/>
    </source>
</evidence>
<dbReference type="SMART" id="SM00020">
    <property type="entry name" value="Tryp_SPc"/>
    <property type="match status" value="1"/>
</dbReference>
<dbReference type="EMBL" id="BGZK01000022">
    <property type="protein sequence ID" value="GBP06448.1"/>
    <property type="molecule type" value="Genomic_DNA"/>
</dbReference>
<proteinExistence type="predicted"/>